<proteinExistence type="predicted"/>
<dbReference type="EMBL" id="LR796584">
    <property type="protein sequence ID" value="CAB4153004.1"/>
    <property type="molecule type" value="Genomic_DNA"/>
</dbReference>
<name>A0A6J5N1P1_9CAUD</name>
<sequence>MAERIILNLDEAGCADMVFSLQTTLIGKRFDIAPFSFSYKENGNGKFNVSGPGGKATEYQKGPSTYGGTIGLTLGNIRKIKNNFLVPGFFNPSLVEISKYHSQTTLIISPINGKLNEINTILYNFKFNTDGIEYIADTSDTMKVTIDFINCGQG</sequence>
<reference evidence="1" key="1">
    <citation type="submission" date="2020-04" db="EMBL/GenBank/DDBJ databases">
        <authorList>
            <person name="Chiriac C."/>
            <person name="Salcher M."/>
            <person name="Ghai R."/>
            <person name="Kavagutti S V."/>
        </authorList>
    </citation>
    <scope>NUCLEOTIDE SEQUENCE</scope>
</reference>
<accession>A0A6J5N1P1</accession>
<organism evidence="1">
    <name type="scientific">uncultured Caudovirales phage</name>
    <dbReference type="NCBI Taxonomy" id="2100421"/>
    <lineage>
        <taxon>Viruses</taxon>
        <taxon>Duplodnaviria</taxon>
        <taxon>Heunggongvirae</taxon>
        <taxon>Uroviricota</taxon>
        <taxon>Caudoviricetes</taxon>
        <taxon>Peduoviridae</taxon>
        <taxon>Maltschvirus</taxon>
        <taxon>Maltschvirus maltsch</taxon>
    </lineage>
</organism>
<evidence type="ECO:0000313" key="1">
    <source>
        <dbReference type="EMBL" id="CAB4153004.1"/>
    </source>
</evidence>
<protein>
    <submittedName>
        <fullName evidence="1">Uncharacterized protein</fullName>
    </submittedName>
</protein>
<gene>
    <name evidence="1" type="ORF">UFOVP615_41</name>
</gene>